<proteinExistence type="predicted"/>
<feature type="domain" description="Heterokaryon incompatibility" evidence="1">
    <location>
        <begin position="42"/>
        <end position="192"/>
    </location>
</feature>
<dbReference type="GeneID" id="62154062"/>
<dbReference type="RefSeq" id="XP_038728107.1">
    <property type="nucleotide sequence ID" value="XM_038880989.1"/>
</dbReference>
<dbReference type="PANTHER" id="PTHR24148:SF64">
    <property type="entry name" value="HETEROKARYON INCOMPATIBILITY DOMAIN-CONTAINING PROTEIN"/>
    <property type="match status" value="1"/>
</dbReference>
<dbReference type="InterPro" id="IPR010730">
    <property type="entry name" value="HET"/>
</dbReference>
<dbReference type="Proteomes" id="UP000710849">
    <property type="component" value="Unassembled WGS sequence"/>
</dbReference>
<protein>
    <recommendedName>
        <fullName evidence="1">Heterokaryon incompatibility domain-containing protein</fullName>
    </recommendedName>
</protein>
<reference evidence="2 3" key="1">
    <citation type="journal article" date="2020" name="Genome Biol. Evol.">
        <title>Comparative genomics of Sclerotiniaceae.</title>
        <authorList>
            <person name="Valero Jimenez C.A."/>
            <person name="Steentjes M."/>
            <person name="Scholten O.E."/>
            <person name="Van Kan J.A.L."/>
        </authorList>
    </citation>
    <scope>NUCLEOTIDE SEQUENCE [LARGE SCALE GENOMIC DNA]</scope>
    <source>
        <strain evidence="2 3">MUCL 94</strain>
    </source>
</reference>
<dbReference type="InterPro" id="IPR052895">
    <property type="entry name" value="HetReg/Transcr_Mod"/>
</dbReference>
<evidence type="ECO:0000313" key="2">
    <source>
        <dbReference type="EMBL" id="KAF7925393.1"/>
    </source>
</evidence>
<dbReference type="EMBL" id="RCSW01000028">
    <property type="protein sequence ID" value="KAF7925393.1"/>
    <property type="molecule type" value="Genomic_DNA"/>
</dbReference>
<dbReference type="PANTHER" id="PTHR24148">
    <property type="entry name" value="ANKYRIN REPEAT DOMAIN-CONTAINING PROTEIN 39 HOMOLOG-RELATED"/>
    <property type="match status" value="1"/>
</dbReference>
<dbReference type="Pfam" id="PF06985">
    <property type="entry name" value="HET"/>
    <property type="match status" value="1"/>
</dbReference>
<evidence type="ECO:0000313" key="3">
    <source>
        <dbReference type="Proteomes" id="UP000710849"/>
    </source>
</evidence>
<evidence type="ECO:0000259" key="1">
    <source>
        <dbReference type="Pfam" id="PF06985"/>
    </source>
</evidence>
<comment type="caution">
    <text evidence="2">The sequence shown here is derived from an EMBL/GenBank/DDBJ whole genome shotgun (WGS) entry which is preliminary data.</text>
</comment>
<organism evidence="2 3">
    <name type="scientific">Botrytis byssoidea</name>
    <dbReference type="NCBI Taxonomy" id="139641"/>
    <lineage>
        <taxon>Eukaryota</taxon>
        <taxon>Fungi</taxon>
        <taxon>Dikarya</taxon>
        <taxon>Ascomycota</taxon>
        <taxon>Pezizomycotina</taxon>
        <taxon>Leotiomycetes</taxon>
        <taxon>Helotiales</taxon>
        <taxon>Sclerotiniaceae</taxon>
        <taxon>Botrytis</taxon>
    </lineage>
</organism>
<dbReference type="AlphaFoldDB" id="A0A9P5HWF7"/>
<dbReference type="Pfam" id="PF26639">
    <property type="entry name" value="Het-6_barrel"/>
    <property type="match status" value="1"/>
</dbReference>
<sequence length="590" mass="67830">MWSRLSGDQIRILDILSHGGTDYTLPICCEITVVALSNKPQYEAVSYCWGESNETVDIEVAGNPRSITTNLQAALRHLRLPDRKRSVWIDQLCVNQDDNEERLSQVHLMYNVYSQCNRCLAWLGEIDPEFSVADAKAALDLILFLSDKNEKAPIPTSISSADTPTLKGYLRALASAGVAKNPWWKRIWTVQEAILPSEIIFHWGPLQIPWGCVVDALYFLHMYKLLLLRPLLYQHSIFETWPLLDYTKVQYAVMIWIQNAHVWRDSAFDAAIQWRGRQATVPHDKLFGLRGLWHPNVEMPNTDKCSYDTSVAELYTAFTIDIILDENSLALLELDPRVERGKRTSNIPNWATDMNDSVEYGVDSYYRRWGDKQIYNACEENRLDKQALIHATADPNHPFNVLGLTGIMIDTMDVLAPVRLTNGYFETISDVVISQMLRDWMDLVRSRDRPGNFSDEAFHRLVIGDAMRDDQQGFRRRPNADDLRQVADFVRDGTRDDQWLDEKIMRAQVQNQKFFVTKGGMMGLGHLDTEPGDEVRVFDGGNFPFLVKRQERENVYDYDFVGCCYVQGIIFGEAYFGETQIPPKRTLRIH</sequence>
<name>A0A9P5HWF7_9HELO</name>
<accession>A0A9P5HWF7</accession>
<keyword evidence="3" id="KW-1185">Reference proteome</keyword>
<gene>
    <name evidence="2" type="ORF">EAE97_010474</name>
</gene>